<organism evidence="2 3">
    <name type="scientific">Sphingomonas aurantiaca</name>
    <dbReference type="NCBI Taxonomy" id="185949"/>
    <lineage>
        <taxon>Bacteria</taxon>
        <taxon>Pseudomonadati</taxon>
        <taxon>Pseudomonadota</taxon>
        <taxon>Alphaproteobacteria</taxon>
        <taxon>Sphingomonadales</taxon>
        <taxon>Sphingomonadaceae</taxon>
        <taxon>Sphingomonas</taxon>
    </lineage>
</organism>
<dbReference type="Pfam" id="PF14534">
    <property type="entry name" value="DUF4440"/>
    <property type="match status" value="1"/>
</dbReference>
<proteinExistence type="predicted"/>
<dbReference type="RefSeq" id="WP_107956688.1">
    <property type="nucleotide sequence ID" value="NZ_JASPFP010000001.1"/>
</dbReference>
<dbReference type="InterPro" id="IPR032710">
    <property type="entry name" value="NTF2-like_dom_sf"/>
</dbReference>
<reference evidence="2 3" key="1">
    <citation type="submission" date="2018-04" db="EMBL/GenBank/DDBJ databases">
        <title>Genomic Encyclopedia of Type Strains, Phase III (KMG-III): the genomes of soil and plant-associated and newly described type strains.</title>
        <authorList>
            <person name="Whitman W."/>
        </authorList>
    </citation>
    <scope>NUCLEOTIDE SEQUENCE [LARGE SCALE GENOMIC DNA]</scope>
    <source>
        <strain evidence="2 3">MA101b</strain>
    </source>
</reference>
<name>A0A2T5GST6_9SPHN</name>
<evidence type="ECO:0000313" key="2">
    <source>
        <dbReference type="EMBL" id="PTQ62394.1"/>
    </source>
</evidence>
<dbReference type="CDD" id="cd00531">
    <property type="entry name" value="NTF2_like"/>
    <property type="match status" value="1"/>
</dbReference>
<protein>
    <submittedName>
        <fullName evidence="2">Uncharacterized protein (TIGR02246 family)</fullName>
    </submittedName>
</protein>
<dbReference type="InterPro" id="IPR027843">
    <property type="entry name" value="DUF4440"/>
</dbReference>
<dbReference type="InterPro" id="IPR011944">
    <property type="entry name" value="Steroid_delta5-4_isomerase"/>
</dbReference>
<accession>A0A2T5GST6</accession>
<dbReference type="NCBIfam" id="TIGR02246">
    <property type="entry name" value="SgcJ/EcaC family oxidoreductase"/>
    <property type="match status" value="1"/>
</dbReference>
<gene>
    <name evidence="2" type="ORF">C8J26_0673</name>
</gene>
<sequence>MVDPASDIGLGACEMVRHMICGVVALSSAAIAAPQSPDILPDRFVAAWNSHDPKAFESLYTADAVWVPVAEERTEGRAAITAAFAGIHTGQGWARNTTIARRDRPEVHVLTPDVATIFFHMDFLKDGKPIAGLERAMILVAVRSRGGWRVAAGQLTKETLATEG</sequence>
<evidence type="ECO:0000313" key="3">
    <source>
        <dbReference type="Proteomes" id="UP000244189"/>
    </source>
</evidence>
<evidence type="ECO:0000259" key="1">
    <source>
        <dbReference type="Pfam" id="PF14534"/>
    </source>
</evidence>
<comment type="caution">
    <text evidence="2">The sequence shown here is derived from an EMBL/GenBank/DDBJ whole genome shotgun (WGS) entry which is preliminary data.</text>
</comment>
<dbReference type="EMBL" id="QAOG01000001">
    <property type="protein sequence ID" value="PTQ62394.1"/>
    <property type="molecule type" value="Genomic_DNA"/>
</dbReference>
<dbReference type="SUPFAM" id="SSF54427">
    <property type="entry name" value="NTF2-like"/>
    <property type="match status" value="1"/>
</dbReference>
<feature type="domain" description="DUF4440" evidence="1">
    <location>
        <begin position="43"/>
        <end position="150"/>
    </location>
</feature>
<keyword evidence="3" id="KW-1185">Reference proteome</keyword>
<dbReference type="Gene3D" id="3.10.450.50">
    <property type="match status" value="1"/>
</dbReference>
<dbReference type="Proteomes" id="UP000244189">
    <property type="component" value="Unassembled WGS sequence"/>
</dbReference>
<dbReference type="AlphaFoldDB" id="A0A2T5GST6"/>